<keyword evidence="1" id="KW-0808">Transferase</keyword>
<keyword evidence="6" id="KW-0812">Transmembrane</keyword>
<evidence type="ECO:0000259" key="7">
    <source>
        <dbReference type="PROSITE" id="PS50011"/>
    </source>
</evidence>
<evidence type="ECO:0000313" key="8">
    <source>
        <dbReference type="EMBL" id="AZL59590.1"/>
    </source>
</evidence>
<evidence type="ECO:0000256" key="2">
    <source>
        <dbReference type="ARBA" id="ARBA00022741"/>
    </source>
</evidence>
<dbReference type="OrthoDB" id="9801841at2"/>
<dbReference type="InterPro" id="IPR011009">
    <property type="entry name" value="Kinase-like_dom_sf"/>
</dbReference>
<dbReference type="InterPro" id="IPR017441">
    <property type="entry name" value="Protein_kinase_ATP_BS"/>
</dbReference>
<feature type="transmembrane region" description="Helical" evidence="6">
    <location>
        <begin position="307"/>
        <end position="327"/>
    </location>
</feature>
<dbReference type="PROSITE" id="PS00107">
    <property type="entry name" value="PROTEIN_KINASE_ATP"/>
    <property type="match status" value="1"/>
</dbReference>
<feature type="domain" description="Protein kinase" evidence="7">
    <location>
        <begin position="20"/>
        <end position="280"/>
    </location>
</feature>
<dbReference type="PANTHER" id="PTHR43289:SF6">
    <property type="entry name" value="SERINE_THREONINE-PROTEIN KINASE NEKL-3"/>
    <property type="match status" value="1"/>
</dbReference>
<keyword evidence="3 8" id="KW-0418">Kinase</keyword>
<evidence type="ECO:0000256" key="1">
    <source>
        <dbReference type="ARBA" id="ARBA00022679"/>
    </source>
</evidence>
<evidence type="ECO:0000256" key="4">
    <source>
        <dbReference type="ARBA" id="ARBA00022840"/>
    </source>
</evidence>
<dbReference type="CDD" id="cd14014">
    <property type="entry name" value="STKc_PknB_like"/>
    <property type="match status" value="1"/>
</dbReference>
<keyword evidence="2 5" id="KW-0547">Nucleotide-binding</keyword>
<dbReference type="Gene3D" id="3.40.1520.20">
    <property type="match status" value="1"/>
</dbReference>
<name>A0A3S8U7S5_9RHOB</name>
<dbReference type="SUPFAM" id="SSF56112">
    <property type="entry name" value="Protein kinase-like (PK-like)"/>
    <property type="match status" value="1"/>
</dbReference>
<dbReference type="EMBL" id="CP034328">
    <property type="protein sequence ID" value="AZL59590.1"/>
    <property type="molecule type" value="Genomic_DNA"/>
</dbReference>
<sequence>MIDALPGDIFHRGQILNNTYEIEGVLGRGGTGEVYRARNLISGRIVAIKALNAQFSGQDGYIELMKREEQMRDIRDDAVVRYTECSRMDQGHVFLVMDYIAGPSIADEMLRRRLEPRELMIIAHRVAEGLVAAHKQGIVHRDLSPDNIILRDGSPEKATIIDFGIAKDTGEGARTIVGNDFAGKYEYAAPEQMEGRAEPRSDLYALGALLLAAWKGQVPFAGMTPGEMIRRKQERLETGGVPEPLKGLIDWLTEPALAGRAPSAAAVVEQVGKALKGPAVERGRTAPPTKVTTRMDAAAGRRSGGSFLALVLVLLLAMAGGGAWYAGLLQPFIERLTEQPLPVAAPYTLSASAGGGLAAPTLAAHAPDAAAADAIRAGFATLAGQPAAEAAVTLAQGMPGPSWASGAAAVFDAAQGLDGWQIDLSDMTARISGLAPTLAAGDKARANLETWANLHSFALGLDIANGPRILAPQDVQDVLDDIATCGPLIQVDPPADGYALGATITIEGGALEPDFNATISTALAGVIGDRRVVTSLDVLNQNLCTVRNELPPLPSNALSIWLGQGSTGQANLTGVFRTGENPVVDVLIPANVTTGRLWVMVVDNTNTVFNLLPNANFAETDITRLGTVEGSTRRVRVLFSVTENQADSRLPKAEVNQGDYGKSEIIAFLTEGDLFDTRRPGDESIASFAEALATTLAERPGNIVGFASRILETRP</sequence>
<dbReference type="PANTHER" id="PTHR43289">
    <property type="entry name" value="MITOGEN-ACTIVATED PROTEIN KINASE KINASE KINASE 20-RELATED"/>
    <property type="match status" value="1"/>
</dbReference>
<accession>A0A3S8U7S5</accession>
<keyword evidence="6" id="KW-1133">Transmembrane helix</keyword>
<feature type="binding site" evidence="5">
    <location>
        <position position="49"/>
    </location>
    <ligand>
        <name>ATP</name>
        <dbReference type="ChEBI" id="CHEBI:30616"/>
    </ligand>
</feature>
<keyword evidence="8" id="KW-0723">Serine/threonine-protein kinase</keyword>
<evidence type="ECO:0000256" key="5">
    <source>
        <dbReference type="PROSITE-ProRule" id="PRU10141"/>
    </source>
</evidence>
<dbReference type="PROSITE" id="PS50011">
    <property type="entry name" value="PROTEIN_KINASE_DOM"/>
    <property type="match status" value="1"/>
</dbReference>
<evidence type="ECO:0000256" key="6">
    <source>
        <dbReference type="SAM" id="Phobius"/>
    </source>
</evidence>
<keyword evidence="6" id="KW-0472">Membrane</keyword>
<dbReference type="PROSITE" id="PS00109">
    <property type="entry name" value="PROTEIN_KINASE_TYR"/>
    <property type="match status" value="1"/>
</dbReference>
<dbReference type="KEGG" id="taw:EI545_12545"/>
<dbReference type="Gene3D" id="1.10.510.10">
    <property type="entry name" value="Transferase(Phosphotransferase) domain 1"/>
    <property type="match status" value="1"/>
</dbReference>
<dbReference type="Gene3D" id="3.30.200.20">
    <property type="entry name" value="Phosphorylase Kinase, domain 1"/>
    <property type="match status" value="1"/>
</dbReference>
<dbReference type="InterPro" id="IPR008266">
    <property type="entry name" value="Tyr_kinase_AS"/>
</dbReference>
<dbReference type="GO" id="GO:0004674">
    <property type="term" value="F:protein serine/threonine kinase activity"/>
    <property type="evidence" value="ECO:0007669"/>
    <property type="project" value="UniProtKB-KW"/>
</dbReference>
<protein>
    <submittedName>
        <fullName evidence="8">Serine/threonine protein kinase</fullName>
    </submittedName>
</protein>
<dbReference type="GO" id="GO:0005524">
    <property type="term" value="F:ATP binding"/>
    <property type="evidence" value="ECO:0007669"/>
    <property type="project" value="UniProtKB-UniRule"/>
</dbReference>
<evidence type="ECO:0000313" key="9">
    <source>
        <dbReference type="Proteomes" id="UP000282002"/>
    </source>
</evidence>
<keyword evidence="9" id="KW-1185">Reference proteome</keyword>
<dbReference type="InterPro" id="IPR000719">
    <property type="entry name" value="Prot_kinase_dom"/>
</dbReference>
<organism evidence="8 9">
    <name type="scientific">Tabrizicola piscis</name>
    <dbReference type="NCBI Taxonomy" id="2494374"/>
    <lineage>
        <taxon>Bacteria</taxon>
        <taxon>Pseudomonadati</taxon>
        <taxon>Pseudomonadota</taxon>
        <taxon>Alphaproteobacteria</taxon>
        <taxon>Rhodobacterales</taxon>
        <taxon>Paracoccaceae</taxon>
        <taxon>Tabrizicola</taxon>
    </lineage>
</organism>
<evidence type="ECO:0000256" key="3">
    <source>
        <dbReference type="ARBA" id="ARBA00022777"/>
    </source>
</evidence>
<dbReference type="Proteomes" id="UP000282002">
    <property type="component" value="Chromosome"/>
</dbReference>
<keyword evidence="4 5" id="KW-0067">ATP-binding</keyword>
<dbReference type="RefSeq" id="WP_125325785.1">
    <property type="nucleotide sequence ID" value="NZ_CP034328.1"/>
</dbReference>
<proteinExistence type="predicted"/>
<dbReference type="Pfam" id="PF00069">
    <property type="entry name" value="Pkinase"/>
    <property type="match status" value="1"/>
</dbReference>
<dbReference type="AlphaFoldDB" id="A0A3S8U7S5"/>
<gene>
    <name evidence="8" type="ORF">EI545_12545</name>
</gene>
<reference evidence="8 9" key="1">
    <citation type="submission" date="2018-12" db="EMBL/GenBank/DDBJ databases">
        <title>Complete genome sequencing of Tabrizicola sp. K13M18.</title>
        <authorList>
            <person name="Bae J.-W."/>
        </authorList>
    </citation>
    <scope>NUCLEOTIDE SEQUENCE [LARGE SCALE GENOMIC DNA]</scope>
    <source>
        <strain evidence="8 9">K13M18</strain>
    </source>
</reference>